<dbReference type="AlphaFoldDB" id="A0A8X6NI08"/>
<organism evidence="1 2">
    <name type="scientific">Nephila pilipes</name>
    <name type="common">Giant wood spider</name>
    <name type="synonym">Nephila maculata</name>
    <dbReference type="NCBI Taxonomy" id="299642"/>
    <lineage>
        <taxon>Eukaryota</taxon>
        <taxon>Metazoa</taxon>
        <taxon>Ecdysozoa</taxon>
        <taxon>Arthropoda</taxon>
        <taxon>Chelicerata</taxon>
        <taxon>Arachnida</taxon>
        <taxon>Araneae</taxon>
        <taxon>Araneomorphae</taxon>
        <taxon>Entelegynae</taxon>
        <taxon>Araneoidea</taxon>
        <taxon>Nephilidae</taxon>
        <taxon>Nephila</taxon>
    </lineage>
</organism>
<reference evidence="1" key="1">
    <citation type="submission" date="2020-08" db="EMBL/GenBank/DDBJ databases">
        <title>Multicomponent nature underlies the extraordinary mechanical properties of spider dragline silk.</title>
        <authorList>
            <person name="Kono N."/>
            <person name="Nakamura H."/>
            <person name="Mori M."/>
            <person name="Yoshida Y."/>
            <person name="Ohtoshi R."/>
            <person name="Malay A.D."/>
            <person name="Moran D.A.P."/>
            <person name="Tomita M."/>
            <person name="Numata K."/>
            <person name="Arakawa K."/>
        </authorList>
    </citation>
    <scope>NUCLEOTIDE SEQUENCE</scope>
</reference>
<evidence type="ECO:0000313" key="2">
    <source>
        <dbReference type="Proteomes" id="UP000887013"/>
    </source>
</evidence>
<accession>A0A8X6NI08</accession>
<protein>
    <submittedName>
        <fullName evidence="1">Uncharacterized protein</fullName>
    </submittedName>
</protein>
<keyword evidence="2" id="KW-1185">Reference proteome</keyword>
<proteinExistence type="predicted"/>
<gene>
    <name evidence="1" type="ORF">NPIL_35931</name>
</gene>
<comment type="caution">
    <text evidence="1">The sequence shown here is derived from an EMBL/GenBank/DDBJ whole genome shotgun (WGS) entry which is preliminary data.</text>
</comment>
<name>A0A8X6NI08_NEPPI</name>
<evidence type="ECO:0000313" key="1">
    <source>
        <dbReference type="EMBL" id="GFT14111.1"/>
    </source>
</evidence>
<dbReference type="EMBL" id="BMAW01104401">
    <property type="protein sequence ID" value="GFT14111.1"/>
    <property type="molecule type" value="Genomic_DNA"/>
</dbReference>
<dbReference type="Proteomes" id="UP000887013">
    <property type="component" value="Unassembled WGS sequence"/>
</dbReference>
<sequence length="85" mass="9753">MSCGVHFIGVIDNLAELARKLDDITKRRNARRGRRRTGWHAYYGSLMTGSSRDGFLGRITTEACLPYPVLVMKEERRRDLGIELE</sequence>